<evidence type="ECO:0000256" key="7">
    <source>
        <dbReference type="ARBA" id="ARBA00023136"/>
    </source>
</evidence>
<gene>
    <name evidence="11" type="ORF">OBRU01_10956</name>
</gene>
<keyword evidence="3" id="KW-0716">Sensory transduction</keyword>
<dbReference type="PANTHER" id="PTHR21137:SF35">
    <property type="entry name" value="ODORANT RECEPTOR 19A-RELATED"/>
    <property type="match status" value="1"/>
</dbReference>
<comment type="subcellular location">
    <subcellularLocation>
        <location evidence="1">Cell membrane</location>
        <topology evidence="1">Multi-pass membrane protein</topology>
    </subcellularLocation>
</comment>
<evidence type="ECO:0000256" key="5">
    <source>
        <dbReference type="ARBA" id="ARBA00022725"/>
    </source>
</evidence>
<dbReference type="Proteomes" id="UP000037510">
    <property type="component" value="Unassembled WGS sequence"/>
</dbReference>
<evidence type="ECO:0000256" key="3">
    <source>
        <dbReference type="ARBA" id="ARBA00022606"/>
    </source>
</evidence>
<keyword evidence="7 10" id="KW-0472">Membrane</keyword>
<feature type="non-terminal residue" evidence="11">
    <location>
        <position position="160"/>
    </location>
</feature>
<dbReference type="PANTHER" id="PTHR21137">
    <property type="entry name" value="ODORANT RECEPTOR"/>
    <property type="match status" value="1"/>
</dbReference>
<organism evidence="11 12">
    <name type="scientific">Operophtera brumata</name>
    <name type="common">Winter moth</name>
    <name type="synonym">Phalaena brumata</name>
    <dbReference type="NCBI Taxonomy" id="104452"/>
    <lineage>
        <taxon>Eukaryota</taxon>
        <taxon>Metazoa</taxon>
        <taxon>Ecdysozoa</taxon>
        <taxon>Arthropoda</taxon>
        <taxon>Hexapoda</taxon>
        <taxon>Insecta</taxon>
        <taxon>Pterygota</taxon>
        <taxon>Neoptera</taxon>
        <taxon>Endopterygota</taxon>
        <taxon>Lepidoptera</taxon>
        <taxon>Glossata</taxon>
        <taxon>Ditrysia</taxon>
        <taxon>Geometroidea</taxon>
        <taxon>Geometridae</taxon>
        <taxon>Larentiinae</taxon>
        <taxon>Operophtera</taxon>
    </lineage>
</organism>
<keyword evidence="5" id="KW-0552">Olfaction</keyword>
<protein>
    <submittedName>
        <fullName evidence="11">Odorant receptor</fullName>
    </submittedName>
</protein>
<dbReference type="InterPro" id="IPR004117">
    <property type="entry name" value="7tm6_olfct_rcpt"/>
</dbReference>
<evidence type="ECO:0000313" key="11">
    <source>
        <dbReference type="EMBL" id="KOB69556.1"/>
    </source>
</evidence>
<dbReference type="GO" id="GO:0005549">
    <property type="term" value="F:odorant binding"/>
    <property type="evidence" value="ECO:0007669"/>
    <property type="project" value="InterPro"/>
</dbReference>
<accession>A0A0L7L2I9</accession>
<evidence type="ECO:0000256" key="2">
    <source>
        <dbReference type="ARBA" id="ARBA00022475"/>
    </source>
</evidence>
<dbReference type="GO" id="GO:0005886">
    <property type="term" value="C:plasma membrane"/>
    <property type="evidence" value="ECO:0007669"/>
    <property type="project" value="UniProtKB-SubCell"/>
</dbReference>
<keyword evidence="8 11" id="KW-0675">Receptor</keyword>
<dbReference type="GO" id="GO:0007165">
    <property type="term" value="P:signal transduction"/>
    <property type="evidence" value="ECO:0007669"/>
    <property type="project" value="UniProtKB-KW"/>
</dbReference>
<evidence type="ECO:0000256" key="9">
    <source>
        <dbReference type="ARBA" id="ARBA00023224"/>
    </source>
</evidence>
<evidence type="ECO:0000256" key="1">
    <source>
        <dbReference type="ARBA" id="ARBA00004651"/>
    </source>
</evidence>
<keyword evidence="2" id="KW-1003">Cell membrane</keyword>
<comment type="caution">
    <text evidence="11">The sequence shown here is derived from an EMBL/GenBank/DDBJ whole genome shotgun (WGS) entry which is preliminary data.</text>
</comment>
<evidence type="ECO:0000256" key="10">
    <source>
        <dbReference type="SAM" id="Phobius"/>
    </source>
</evidence>
<keyword evidence="9" id="KW-0807">Transducer</keyword>
<evidence type="ECO:0000256" key="6">
    <source>
        <dbReference type="ARBA" id="ARBA00022989"/>
    </source>
</evidence>
<dbReference type="GO" id="GO:0004984">
    <property type="term" value="F:olfactory receptor activity"/>
    <property type="evidence" value="ECO:0007669"/>
    <property type="project" value="InterPro"/>
</dbReference>
<reference evidence="11 12" key="1">
    <citation type="journal article" date="2015" name="Genome Biol. Evol.">
        <title>The genome of winter moth (Operophtera brumata) provides a genomic perspective on sexual dimorphism and phenology.</title>
        <authorList>
            <person name="Derks M.F."/>
            <person name="Smit S."/>
            <person name="Salis L."/>
            <person name="Schijlen E."/>
            <person name="Bossers A."/>
            <person name="Mateman C."/>
            <person name="Pijl A.S."/>
            <person name="de Ridder D."/>
            <person name="Groenen M.A."/>
            <person name="Visser M.E."/>
            <person name="Megens H.J."/>
        </authorList>
    </citation>
    <scope>NUCLEOTIDE SEQUENCE [LARGE SCALE GENOMIC DNA]</scope>
    <source>
        <strain evidence="11">WM2013NL</strain>
        <tissue evidence="11">Head and thorax</tissue>
    </source>
</reference>
<evidence type="ECO:0000256" key="4">
    <source>
        <dbReference type="ARBA" id="ARBA00022692"/>
    </source>
</evidence>
<dbReference type="EMBL" id="JTDY01003438">
    <property type="protein sequence ID" value="KOB69556.1"/>
    <property type="molecule type" value="Genomic_DNA"/>
</dbReference>
<keyword evidence="12" id="KW-1185">Reference proteome</keyword>
<feature type="transmembrane region" description="Helical" evidence="10">
    <location>
        <begin position="104"/>
        <end position="125"/>
    </location>
</feature>
<proteinExistence type="predicted"/>
<evidence type="ECO:0000256" key="8">
    <source>
        <dbReference type="ARBA" id="ARBA00023170"/>
    </source>
</evidence>
<keyword evidence="6 10" id="KW-1133">Transmembrane helix</keyword>
<keyword evidence="4 10" id="KW-0812">Transmembrane</keyword>
<name>A0A0L7L2I9_OPEBR</name>
<feature type="transmembrane region" description="Helical" evidence="10">
    <location>
        <begin position="137"/>
        <end position="157"/>
    </location>
</feature>
<sequence length="160" mass="17929">MDVFIVTILYQCKTQLTIVRNNFESLPERARSSLERSGLNFDAVLHESFVDCLVHYKKITDRNQVTLFHIGPCWVTASHFSGSANYGDNVAAIVARCCSLLETIFGSALLVQFGLGSWTLCMATYKIVSLNLLSIEFTSTMLFIICIGLELLLYCHFGNE</sequence>
<dbReference type="AlphaFoldDB" id="A0A0L7L2I9"/>
<evidence type="ECO:0000313" key="12">
    <source>
        <dbReference type="Proteomes" id="UP000037510"/>
    </source>
</evidence>
<dbReference type="Pfam" id="PF02949">
    <property type="entry name" value="7tm_6"/>
    <property type="match status" value="1"/>
</dbReference>